<evidence type="ECO:0000259" key="2">
    <source>
        <dbReference type="Pfam" id="PF00561"/>
    </source>
</evidence>
<feature type="compositionally biased region" description="Low complexity" evidence="1">
    <location>
        <begin position="62"/>
        <end position="78"/>
    </location>
</feature>
<protein>
    <recommendedName>
        <fullName evidence="2">AB hydrolase-1 domain-containing protein</fullName>
    </recommendedName>
</protein>
<dbReference type="eggNOG" id="COG2267">
    <property type="taxonomic scope" value="Bacteria"/>
</dbReference>
<dbReference type="PANTHER" id="PTHR46438:SF11">
    <property type="entry name" value="LIPASE-RELATED"/>
    <property type="match status" value="1"/>
</dbReference>
<evidence type="ECO:0000256" key="1">
    <source>
        <dbReference type="SAM" id="MobiDB-lite"/>
    </source>
</evidence>
<dbReference type="InterPro" id="IPR029058">
    <property type="entry name" value="AB_hydrolase_fold"/>
</dbReference>
<dbReference type="SUPFAM" id="SSF53474">
    <property type="entry name" value="alpha/beta-Hydrolases"/>
    <property type="match status" value="1"/>
</dbReference>
<dbReference type="GO" id="GO:0003824">
    <property type="term" value="F:catalytic activity"/>
    <property type="evidence" value="ECO:0007669"/>
    <property type="project" value="UniProtKB-ARBA"/>
</dbReference>
<proteinExistence type="predicted"/>
<name>I0HCY0_ACTM4</name>
<dbReference type="PANTHER" id="PTHR46438">
    <property type="entry name" value="ALPHA/BETA-HYDROLASES SUPERFAMILY PROTEIN"/>
    <property type="match status" value="1"/>
</dbReference>
<keyword evidence="4" id="KW-1185">Reference proteome</keyword>
<accession>I0HCY0</accession>
<sequence>MAELSYDRRGAGPPLVLIHGIGSHWQVWSPLLDEVSRHRDVIALDLPGFGASPPFPAPAAAPPAGSSPAGSSSAGSSPAPSPAPPAEPAAGSVAWFADQVVAFLRGLGIESFEAGGNSLGGGIALELGRRGAASRVTAFSPVGFWNTPGRLWCQAVVTAARTGATRLAPALPGIMNSRAGRSAFCAPFYGRPANLPAGDALSGARALAAAPGFPRTRDAFSGLRPWTYAGMGELSRIPVTIAWGTRDAVLPYRTQARRARMILPAARHVPLPGCGHLPFADDPSRCAALLL</sequence>
<dbReference type="Pfam" id="PF00561">
    <property type="entry name" value="Abhydrolase_1"/>
    <property type="match status" value="1"/>
</dbReference>
<dbReference type="PATRIC" id="fig|512565.3.peg.5645"/>
<evidence type="ECO:0000313" key="4">
    <source>
        <dbReference type="Proteomes" id="UP000007882"/>
    </source>
</evidence>
<dbReference type="AlphaFoldDB" id="I0HCY0"/>
<evidence type="ECO:0000313" key="3">
    <source>
        <dbReference type="EMBL" id="BAL90867.1"/>
    </source>
</evidence>
<dbReference type="KEGG" id="ams:AMIS_56470"/>
<feature type="region of interest" description="Disordered" evidence="1">
    <location>
        <begin position="55"/>
        <end position="88"/>
    </location>
</feature>
<dbReference type="STRING" id="512565.AMIS_56470"/>
<organism evidence="3 4">
    <name type="scientific">Actinoplanes missouriensis (strain ATCC 14538 / DSM 43046 / CBS 188.64 / JCM 3121 / NBRC 102363 / NCIMB 12654 / NRRL B-3342 / UNCC 431)</name>
    <dbReference type="NCBI Taxonomy" id="512565"/>
    <lineage>
        <taxon>Bacteria</taxon>
        <taxon>Bacillati</taxon>
        <taxon>Actinomycetota</taxon>
        <taxon>Actinomycetes</taxon>
        <taxon>Micromonosporales</taxon>
        <taxon>Micromonosporaceae</taxon>
        <taxon>Actinoplanes</taxon>
    </lineage>
</organism>
<dbReference type="Proteomes" id="UP000007882">
    <property type="component" value="Chromosome"/>
</dbReference>
<dbReference type="HOGENOM" id="CLU_020336_13_7_11"/>
<reference evidence="3 4" key="1">
    <citation type="submission" date="2012-02" db="EMBL/GenBank/DDBJ databases">
        <title>Complete genome sequence of Actinoplanes missouriensis 431 (= NBRC 102363).</title>
        <authorList>
            <person name="Ohnishi Y."/>
            <person name="Ishikawa J."/>
            <person name="Sekine M."/>
            <person name="Hosoyama A."/>
            <person name="Harada T."/>
            <person name="Narita H."/>
            <person name="Hata T."/>
            <person name="Konno Y."/>
            <person name="Tutikane K."/>
            <person name="Fujita N."/>
            <person name="Horinouchi S."/>
            <person name="Hayakawa M."/>
        </authorList>
    </citation>
    <scope>NUCLEOTIDE SEQUENCE [LARGE SCALE GENOMIC DNA]</scope>
    <source>
        <strain evidence="4">ATCC 14538 / DSM 43046 / CBS 188.64 / JCM 3121 / NBRC 102363 / NCIMB 12654 / NRRL B-3342 / UNCC 431</strain>
    </source>
</reference>
<dbReference type="InterPro" id="IPR000073">
    <property type="entry name" value="AB_hydrolase_1"/>
</dbReference>
<dbReference type="OrthoDB" id="27092at2"/>
<dbReference type="RefSeq" id="WP_014445755.1">
    <property type="nucleotide sequence ID" value="NC_017093.1"/>
</dbReference>
<dbReference type="Gene3D" id="3.40.50.1820">
    <property type="entry name" value="alpha/beta hydrolase"/>
    <property type="match status" value="1"/>
</dbReference>
<dbReference type="EMBL" id="AP012319">
    <property type="protein sequence ID" value="BAL90867.1"/>
    <property type="molecule type" value="Genomic_DNA"/>
</dbReference>
<gene>
    <name evidence="3" type="ordered locus">AMIS_56470</name>
</gene>
<feature type="domain" description="AB hydrolase-1" evidence="2">
    <location>
        <begin position="13"/>
        <end position="283"/>
    </location>
</feature>